<keyword evidence="3" id="KW-1185">Reference proteome</keyword>
<name>A0ABU0B212_9FIRM</name>
<keyword evidence="1" id="KW-1133">Transmembrane helix</keyword>
<proteinExistence type="predicted"/>
<organism evidence="2 3">
    <name type="scientific">Desulfofundulus luciae</name>
    <dbReference type="NCBI Taxonomy" id="74702"/>
    <lineage>
        <taxon>Bacteria</taxon>
        <taxon>Bacillati</taxon>
        <taxon>Bacillota</taxon>
        <taxon>Clostridia</taxon>
        <taxon>Eubacteriales</taxon>
        <taxon>Peptococcaceae</taxon>
        <taxon>Desulfofundulus</taxon>
    </lineage>
</organism>
<evidence type="ECO:0000313" key="2">
    <source>
        <dbReference type="EMBL" id="MDQ0286285.1"/>
    </source>
</evidence>
<evidence type="ECO:0000313" key="3">
    <source>
        <dbReference type="Proteomes" id="UP001225644"/>
    </source>
</evidence>
<keyword evidence="1" id="KW-0812">Transmembrane</keyword>
<dbReference type="EMBL" id="JAUSUX010000009">
    <property type="protein sequence ID" value="MDQ0286285.1"/>
    <property type="molecule type" value="Genomic_DNA"/>
</dbReference>
<accession>A0ABU0B212</accession>
<protein>
    <submittedName>
        <fullName evidence="2">Uncharacterized protein</fullName>
    </submittedName>
</protein>
<evidence type="ECO:0000256" key="1">
    <source>
        <dbReference type="SAM" id="Phobius"/>
    </source>
</evidence>
<sequence length="270" mass="31611">MLGRKRGEEKQMDYSKIGAEEYHRLKEYAETRFSELSKIFQAETRVLIEYEELICRATVILGSYPPKDVADRSIRDLLADVFDFLYISRRLILEGYVSIAFPLLRRAFECNSLIQYFILLPNKAIEWDKGKQISNKEIRKYLDSHPMGESEKAMKYLYAFFSGATHPNREYIPNRFLGEGNKFVLGAIGIPSLLIVADYMHRLLALWFWFAALISYYYRDLLFSVDKNYGNDYMKIANEAQRVSEELLKSQRELWEKEYGGEAKPAPHTC</sequence>
<dbReference type="Proteomes" id="UP001225644">
    <property type="component" value="Unassembled WGS sequence"/>
</dbReference>
<dbReference type="RefSeq" id="WP_307401221.1">
    <property type="nucleotide sequence ID" value="NZ_JAUSUX010000009.1"/>
</dbReference>
<gene>
    <name evidence="2" type="ORF">J2Z49_001399</name>
</gene>
<feature type="transmembrane region" description="Helical" evidence="1">
    <location>
        <begin position="206"/>
        <end position="225"/>
    </location>
</feature>
<reference evidence="2 3" key="1">
    <citation type="submission" date="2023-07" db="EMBL/GenBank/DDBJ databases">
        <title>Genomic Encyclopedia of Type Strains, Phase IV (KMG-IV): sequencing the most valuable type-strain genomes for metagenomic binning, comparative biology and taxonomic classification.</title>
        <authorList>
            <person name="Goeker M."/>
        </authorList>
    </citation>
    <scope>NUCLEOTIDE SEQUENCE [LARGE SCALE GENOMIC DNA]</scope>
    <source>
        <strain evidence="2 3">DSM 12396</strain>
    </source>
</reference>
<comment type="caution">
    <text evidence="2">The sequence shown here is derived from an EMBL/GenBank/DDBJ whole genome shotgun (WGS) entry which is preliminary data.</text>
</comment>
<keyword evidence="1" id="KW-0472">Membrane</keyword>